<gene>
    <name evidence="4" type="ORF">LDJ82_05615</name>
</gene>
<dbReference type="SUPFAM" id="SSF46689">
    <property type="entry name" value="Homeodomain-like"/>
    <property type="match status" value="1"/>
</dbReference>
<dbReference type="Proteomes" id="UP001198374">
    <property type="component" value="Unassembled WGS sequence"/>
</dbReference>
<feature type="domain" description="HTH tetR-type" evidence="3">
    <location>
        <begin position="7"/>
        <end position="67"/>
    </location>
</feature>
<dbReference type="PANTHER" id="PTHR43479:SF11">
    <property type="entry name" value="ACREF_ENVCD OPERON REPRESSOR-RELATED"/>
    <property type="match status" value="1"/>
</dbReference>
<organism evidence="4 5">
    <name type="scientific">Anaerococcus degeneri</name>
    <dbReference type="NCBI Taxonomy" id="361500"/>
    <lineage>
        <taxon>Bacteria</taxon>
        <taxon>Bacillati</taxon>
        <taxon>Bacillota</taxon>
        <taxon>Tissierellia</taxon>
        <taxon>Tissierellales</taxon>
        <taxon>Peptoniphilaceae</taxon>
        <taxon>Anaerococcus</taxon>
    </lineage>
</organism>
<sequence>MGKIHVNDKKKKIVDTIACLIDEDGLKNISIKQICEEANISIGTFYHYFDSKDTIVDDMFEVLNEYFFDNEEIIRSQKNSKEAAICFVRSFGEFVEEWGYYANVLISTAKVRKDIISRPDHDMWKILRSILEEAIENKEISNTYDSYFYTDSIKAVIRGSLLEWIYKKDDFHLTDLIVKRVECLLN</sequence>
<dbReference type="PRINTS" id="PR00455">
    <property type="entry name" value="HTHTETR"/>
</dbReference>
<dbReference type="EMBL" id="JAIWIY010000001">
    <property type="protein sequence ID" value="MCA2096389.1"/>
    <property type="molecule type" value="Genomic_DNA"/>
</dbReference>
<feature type="DNA-binding region" description="H-T-H motif" evidence="2">
    <location>
        <begin position="30"/>
        <end position="49"/>
    </location>
</feature>
<keyword evidence="1 2" id="KW-0238">DNA-binding</keyword>
<dbReference type="Pfam" id="PF00440">
    <property type="entry name" value="TetR_N"/>
    <property type="match status" value="1"/>
</dbReference>
<dbReference type="SUPFAM" id="SSF48498">
    <property type="entry name" value="Tetracyclin repressor-like, C-terminal domain"/>
    <property type="match status" value="1"/>
</dbReference>
<dbReference type="InterPro" id="IPR036271">
    <property type="entry name" value="Tet_transcr_reg_TetR-rel_C_sf"/>
</dbReference>
<evidence type="ECO:0000256" key="2">
    <source>
        <dbReference type="PROSITE-ProRule" id="PRU00335"/>
    </source>
</evidence>
<name>A0ABS7YZ77_9FIRM</name>
<dbReference type="InterPro" id="IPR050624">
    <property type="entry name" value="HTH-type_Tx_Regulator"/>
</dbReference>
<evidence type="ECO:0000256" key="1">
    <source>
        <dbReference type="ARBA" id="ARBA00023125"/>
    </source>
</evidence>
<evidence type="ECO:0000313" key="5">
    <source>
        <dbReference type="Proteomes" id="UP001198374"/>
    </source>
</evidence>
<dbReference type="Gene3D" id="1.10.357.10">
    <property type="entry name" value="Tetracycline Repressor, domain 2"/>
    <property type="match status" value="1"/>
</dbReference>
<dbReference type="Gene3D" id="1.10.10.60">
    <property type="entry name" value="Homeodomain-like"/>
    <property type="match status" value="1"/>
</dbReference>
<dbReference type="InterPro" id="IPR023772">
    <property type="entry name" value="DNA-bd_HTH_TetR-type_CS"/>
</dbReference>
<comment type="caution">
    <text evidence="4">The sequence shown here is derived from an EMBL/GenBank/DDBJ whole genome shotgun (WGS) entry which is preliminary data.</text>
</comment>
<protein>
    <submittedName>
        <fullName evidence="4">TetR/AcrR family transcriptional regulator</fullName>
    </submittedName>
</protein>
<dbReference type="PROSITE" id="PS01081">
    <property type="entry name" value="HTH_TETR_1"/>
    <property type="match status" value="1"/>
</dbReference>
<proteinExistence type="predicted"/>
<evidence type="ECO:0000259" key="3">
    <source>
        <dbReference type="PROSITE" id="PS50977"/>
    </source>
</evidence>
<keyword evidence="5" id="KW-1185">Reference proteome</keyword>
<dbReference type="PROSITE" id="PS50977">
    <property type="entry name" value="HTH_TETR_2"/>
    <property type="match status" value="1"/>
</dbReference>
<reference evidence="5" key="1">
    <citation type="submission" date="2023-07" db="EMBL/GenBank/DDBJ databases">
        <title>FDA dAtabase for Regulatory Grade micrObial Sequences (FDA-ARGOS): Supporting development and validation of Infectious Disease Dx tests.</title>
        <authorList>
            <person name="Sproer C."/>
            <person name="Gronow S."/>
            <person name="Severitt S."/>
            <person name="Schroder I."/>
            <person name="Tallon L."/>
            <person name="Sadzewicz L."/>
            <person name="Zhao X."/>
            <person name="Boylan J."/>
            <person name="Ott S."/>
            <person name="Bowen H."/>
            <person name="Vavikolanu K."/>
            <person name="Hazen T."/>
            <person name="Aluvathingal J."/>
            <person name="Nadendla S."/>
            <person name="Lowell S."/>
            <person name="Myers T."/>
            <person name="Yan Y."/>
        </authorList>
    </citation>
    <scope>NUCLEOTIDE SEQUENCE [LARGE SCALE GENOMIC DNA]</scope>
    <source>
        <strain evidence="5">FDAARGOS_1538</strain>
    </source>
</reference>
<evidence type="ECO:0000313" key="4">
    <source>
        <dbReference type="EMBL" id="MCA2096389.1"/>
    </source>
</evidence>
<dbReference type="RefSeq" id="WP_209774450.1">
    <property type="nucleotide sequence ID" value="NZ_JAGGLO010000007.1"/>
</dbReference>
<accession>A0ABS7YZ77</accession>
<dbReference type="InterPro" id="IPR001647">
    <property type="entry name" value="HTH_TetR"/>
</dbReference>
<dbReference type="InterPro" id="IPR009057">
    <property type="entry name" value="Homeodomain-like_sf"/>
</dbReference>
<dbReference type="PANTHER" id="PTHR43479">
    <property type="entry name" value="ACREF/ENVCD OPERON REPRESSOR-RELATED"/>
    <property type="match status" value="1"/>
</dbReference>